<dbReference type="Proteomes" id="UP000433483">
    <property type="component" value="Unassembled WGS sequence"/>
</dbReference>
<evidence type="ECO:0000313" key="4">
    <source>
        <dbReference type="EMBL" id="KAE9113755.1"/>
    </source>
</evidence>
<proteinExistence type="predicted"/>
<evidence type="ECO:0000313" key="10">
    <source>
        <dbReference type="EMBL" id="KAE9311181.1"/>
    </source>
</evidence>
<evidence type="ECO:0008006" key="22">
    <source>
        <dbReference type="Google" id="ProtNLM"/>
    </source>
</evidence>
<protein>
    <recommendedName>
        <fullName evidence="22">RxLR effector protein</fullName>
    </recommendedName>
</protein>
<evidence type="ECO:0000313" key="5">
    <source>
        <dbReference type="EMBL" id="KAE9115062.1"/>
    </source>
</evidence>
<feature type="chain" id="PRO_5036163730" description="RxLR effector protein" evidence="1">
    <location>
        <begin position="25"/>
        <end position="57"/>
    </location>
</feature>
<dbReference type="EMBL" id="QXGA01000473">
    <property type="protein sequence ID" value="KAE9145410.1"/>
    <property type="molecule type" value="Genomic_DNA"/>
</dbReference>
<evidence type="ECO:0000313" key="12">
    <source>
        <dbReference type="Proteomes" id="UP000429523"/>
    </source>
</evidence>
<evidence type="ECO:0000313" key="19">
    <source>
        <dbReference type="Proteomes" id="UP000476176"/>
    </source>
</evidence>
<sequence>MLFMFVSLLLWILCFLRKLHQAKTNSTHNTIMDHFIIPFDNQLPIARLLRPSPKLTV</sequence>
<evidence type="ECO:0000313" key="17">
    <source>
        <dbReference type="Proteomes" id="UP000441208"/>
    </source>
</evidence>
<evidence type="ECO:0000256" key="1">
    <source>
        <dbReference type="SAM" id="SignalP"/>
    </source>
</evidence>
<dbReference type="EMBL" id="QXFW01000475">
    <property type="protein sequence ID" value="KAE9011113.1"/>
    <property type="molecule type" value="Genomic_DNA"/>
</dbReference>
<dbReference type="EMBL" id="QXFY01000462">
    <property type="protein sequence ID" value="KAE9343645.1"/>
    <property type="molecule type" value="Genomic_DNA"/>
</dbReference>
<evidence type="ECO:0000313" key="7">
    <source>
        <dbReference type="EMBL" id="KAE9212168.1"/>
    </source>
</evidence>
<dbReference type="AlphaFoldDB" id="A0A6A3EXK3"/>
<evidence type="ECO:0000313" key="21">
    <source>
        <dbReference type="Proteomes" id="UP000488956"/>
    </source>
</evidence>
<name>A0A6A3EXK3_9STRA</name>
<evidence type="ECO:0000313" key="16">
    <source>
        <dbReference type="Proteomes" id="UP000440732"/>
    </source>
</evidence>
<dbReference type="Proteomes" id="UP000429523">
    <property type="component" value="Unassembled WGS sequence"/>
</dbReference>
<evidence type="ECO:0000313" key="2">
    <source>
        <dbReference type="EMBL" id="KAE8938145.1"/>
    </source>
</evidence>
<keyword evidence="1" id="KW-0732">Signal</keyword>
<feature type="signal peptide" evidence="1">
    <location>
        <begin position="1"/>
        <end position="24"/>
    </location>
</feature>
<dbReference type="EMBL" id="QXFZ01000508">
    <property type="protein sequence ID" value="KAE9113755.1"/>
    <property type="molecule type" value="Genomic_DNA"/>
</dbReference>
<gene>
    <name evidence="10" type="ORF">PF001_g9848</name>
    <name evidence="8" type="ORF">PF002_g11775</name>
    <name evidence="9" type="ORF">PF004_g8698</name>
    <name evidence="7" type="ORF">PF005_g10704</name>
    <name evidence="6" type="ORF">PF006_g9735</name>
    <name evidence="4" type="ORF">PF007_g10626</name>
    <name evidence="11" type="ORF">PF008_g9579</name>
    <name evidence="2" type="ORF">PF009_g11969</name>
    <name evidence="5" type="ORF">PF010_g9483</name>
    <name evidence="3" type="ORF">PF011_g9508</name>
</gene>
<accession>A0A6A3EXK3</accession>
<dbReference type="EMBL" id="QXGE01000483">
    <property type="protein sequence ID" value="KAE9311181.1"/>
    <property type="molecule type" value="Genomic_DNA"/>
</dbReference>
<dbReference type="Proteomes" id="UP000440367">
    <property type="component" value="Unassembled WGS sequence"/>
</dbReference>
<dbReference type="EMBL" id="QXGF01000582">
    <property type="protein sequence ID" value="KAE8938145.1"/>
    <property type="molecule type" value="Genomic_DNA"/>
</dbReference>
<dbReference type="OrthoDB" id="10272690at2759"/>
<evidence type="ECO:0000313" key="6">
    <source>
        <dbReference type="EMBL" id="KAE9145410.1"/>
    </source>
</evidence>
<evidence type="ECO:0000313" key="18">
    <source>
        <dbReference type="Proteomes" id="UP000460718"/>
    </source>
</evidence>
<dbReference type="Proteomes" id="UP000460718">
    <property type="component" value="Unassembled WGS sequence"/>
</dbReference>
<evidence type="ECO:0000313" key="3">
    <source>
        <dbReference type="EMBL" id="KAE9011113.1"/>
    </source>
</evidence>
<evidence type="ECO:0000313" key="20">
    <source>
        <dbReference type="Proteomes" id="UP000486351"/>
    </source>
</evidence>
<dbReference type="EMBL" id="QXFX01000455">
    <property type="protein sequence ID" value="KAE9115062.1"/>
    <property type="molecule type" value="Genomic_DNA"/>
</dbReference>
<evidence type="ECO:0000313" key="13">
    <source>
        <dbReference type="Proteomes" id="UP000433483"/>
    </source>
</evidence>
<reference evidence="12 13" key="1">
    <citation type="submission" date="2018-08" db="EMBL/GenBank/DDBJ databases">
        <title>Genomic investigation of the strawberry pathogen Phytophthora fragariae indicates pathogenicity is determined by transcriptional variation in three key races.</title>
        <authorList>
            <person name="Adams T.M."/>
            <person name="Armitage A.D."/>
            <person name="Sobczyk M.K."/>
            <person name="Bates H.J."/>
            <person name="Dunwell J.M."/>
            <person name="Nellist C.F."/>
            <person name="Harrison R.J."/>
        </authorList>
    </citation>
    <scope>NUCLEOTIDE SEQUENCE [LARGE SCALE GENOMIC DNA]</scope>
    <source>
        <strain evidence="10 14">A4</strain>
        <strain evidence="8 15">BC-1</strain>
        <strain evidence="9 19">BC-23</strain>
        <strain evidence="7 13">NOV-27</strain>
        <strain evidence="6 16">NOV-5</strain>
        <strain evidence="4 17">NOV-71</strain>
        <strain evidence="11 20">NOV-77</strain>
        <strain evidence="2 12">NOV-9</strain>
        <strain evidence="5 21">ONT-3</strain>
        <strain evidence="3 18">SCRP245</strain>
    </source>
</reference>
<dbReference type="Proteomes" id="UP000486351">
    <property type="component" value="Unassembled WGS sequence"/>
</dbReference>
<evidence type="ECO:0000313" key="9">
    <source>
        <dbReference type="EMBL" id="KAE9236956.1"/>
    </source>
</evidence>
<evidence type="ECO:0000313" key="15">
    <source>
        <dbReference type="Proteomes" id="UP000440367"/>
    </source>
</evidence>
<dbReference type="EMBL" id="QXGB01000515">
    <property type="protein sequence ID" value="KAE9212168.1"/>
    <property type="molecule type" value="Genomic_DNA"/>
</dbReference>
<dbReference type="EMBL" id="QXGD01000548">
    <property type="protein sequence ID" value="KAE9234535.1"/>
    <property type="molecule type" value="Genomic_DNA"/>
</dbReference>
<evidence type="ECO:0000313" key="14">
    <source>
        <dbReference type="Proteomes" id="UP000437068"/>
    </source>
</evidence>
<dbReference type="Proteomes" id="UP000441208">
    <property type="component" value="Unassembled WGS sequence"/>
</dbReference>
<organism evidence="2 12">
    <name type="scientific">Phytophthora fragariae</name>
    <dbReference type="NCBI Taxonomy" id="53985"/>
    <lineage>
        <taxon>Eukaryota</taxon>
        <taxon>Sar</taxon>
        <taxon>Stramenopiles</taxon>
        <taxon>Oomycota</taxon>
        <taxon>Peronosporomycetes</taxon>
        <taxon>Peronosporales</taxon>
        <taxon>Peronosporaceae</taxon>
        <taxon>Phytophthora</taxon>
    </lineage>
</organism>
<dbReference type="Proteomes" id="UP000440732">
    <property type="component" value="Unassembled WGS sequence"/>
</dbReference>
<comment type="caution">
    <text evidence="2">The sequence shown here is derived from an EMBL/GenBank/DDBJ whole genome shotgun (WGS) entry which is preliminary data.</text>
</comment>
<keyword evidence="13" id="KW-1185">Reference proteome</keyword>
<evidence type="ECO:0000313" key="8">
    <source>
        <dbReference type="EMBL" id="KAE9234535.1"/>
    </source>
</evidence>
<dbReference type="Proteomes" id="UP000488956">
    <property type="component" value="Unassembled WGS sequence"/>
</dbReference>
<dbReference type="EMBL" id="QXGC01000411">
    <property type="protein sequence ID" value="KAE9236956.1"/>
    <property type="molecule type" value="Genomic_DNA"/>
</dbReference>
<dbReference type="Proteomes" id="UP000476176">
    <property type="component" value="Unassembled WGS sequence"/>
</dbReference>
<dbReference type="Proteomes" id="UP000437068">
    <property type="component" value="Unassembled WGS sequence"/>
</dbReference>
<evidence type="ECO:0000313" key="11">
    <source>
        <dbReference type="EMBL" id="KAE9343645.1"/>
    </source>
</evidence>